<evidence type="ECO:0000313" key="2">
    <source>
        <dbReference type="Proteomes" id="UP000663866"/>
    </source>
</evidence>
<reference evidence="1" key="1">
    <citation type="submission" date="2021-02" db="EMBL/GenBank/DDBJ databases">
        <authorList>
            <person name="Nowell W R."/>
        </authorList>
    </citation>
    <scope>NUCLEOTIDE SEQUENCE</scope>
</reference>
<comment type="caution">
    <text evidence="1">The sequence shown here is derived from an EMBL/GenBank/DDBJ whole genome shotgun (WGS) entry which is preliminary data.</text>
</comment>
<dbReference type="Proteomes" id="UP000663866">
    <property type="component" value="Unassembled WGS sequence"/>
</dbReference>
<dbReference type="EMBL" id="CAJOBG010117291">
    <property type="protein sequence ID" value="CAF4764349.1"/>
    <property type="molecule type" value="Genomic_DNA"/>
</dbReference>
<dbReference type="AlphaFoldDB" id="A0A821MAT3"/>
<organism evidence="1 2">
    <name type="scientific">Rotaria magnacalcarata</name>
    <dbReference type="NCBI Taxonomy" id="392030"/>
    <lineage>
        <taxon>Eukaryota</taxon>
        <taxon>Metazoa</taxon>
        <taxon>Spiralia</taxon>
        <taxon>Gnathifera</taxon>
        <taxon>Rotifera</taxon>
        <taxon>Eurotatoria</taxon>
        <taxon>Bdelloidea</taxon>
        <taxon>Philodinida</taxon>
        <taxon>Philodinidae</taxon>
        <taxon>Rotaria</taxon>
    </lineage>
</organism>
<sequence>MVSLRKQHEYLILALNRQLKVVMLKASHREMDVGLATNGLPASPTHHQDSVPIIPVQRFVRRRHNS</sequence>
<feature type="non-terminal residue" evidence="1">
    <location>
        <position position="66"/>
    </location>
</feature>
<proteinExistence type="predicted"/>
<gene>
    <name evidence="1" type="ORF">OVN521_LOCUS50605</name>
</gene>
<evidence type="ECO:0000313" key="1">
    <source>
        <dbReference type="EMBL" id="CAF4764349.1"/>
    </source>
</evidence>
<accession>A0A821MAT3</accession>
<protein>
    <submittedName>
        <fullName evidence="1">Uncharacterized protein</fullName>
    </submittedName>
</protein>
<name>A0A821MAT3_9BILA</name>
<keyword evidence="2" id="KW-1185">Reference proteome</keyword>